<keyword evidence="1" id="KW-0812">Transmembrane</keyword>
<dbReference type="EMBL" id="PDUG01000005">
    <property type="protein sequence ID" value="PIC23570.1"/>
    <property type="molecule type" value="Genomic_DNA"/>
</dbReference>
<evidence type="ECO:0000313" key="3">
    <source>
        <dbReference type="Proteomes" id="UP000230233"/>
    </source>
</evidence>
<protein>
    <recommendedName>
        <fullName evidence="4">G-protein coupled receptors family 1 profile domain-containing protein</fullName>
    </recommendedName>
</protein>
<accession>A0A2G5T8J9</accession>
<keyword evidence="3" id="KW-1185">Reference proteome</keyword>
<keyword evidence="1" id="KW-1133">Transmembrane helix</keyword>
<sequence>MYIHWSHHYLPKIFGILSFVFNPLFMWLILSEKKASIGKYRYLLIGFAIFDMFYSTVELFVPVAIHGTGAAFVIYLADGPFFGTGHLGQLAVSIRCGCISLSYGILIIHFIYRYFVLFNTHIIEAMLRPSGLFGLFIFFICHGIAWSTVCEMFLYGDQEVFDYIYEGFKRDYNVDSHDLSMLMALFFVRDMRKRPKKIEKRLQDASPEIKRRSWMGILILTGISTYAVSLYIILGWKIMKKLADNPGVSKTTQKLHRQLFKALAVQTFIPICISFSPCMMAWYGPVLGLDLGMWNNYLGVIALSAFPVLDPLAIIILLPNYRNKLIGVVKKPIKYLNSGTSAVQPTGDSSGAATQLY</sequence>
<keyword evidence="1" id="KW-0472">Membrane</keyword>
<reference evidence="3" key="1">
    <citation type="submission" date="2017-10" db="EMBL/GenBank/DDBJ databases">
        <title>Rapid genome shrinkage in a self-fertile nematode reveals novel sperm competition proteins.</title>
        <authorList>
            <person name="Yin D."/>
            <person name="Schwarz E.M."/>
            <person name="Thomas C.G."/>
            <person name="Felde R.L."/>
            <person name="Korf I.F."/>
            <person name="Cutter A.D."/>
            <person name="Schartner C.M."/>
            <person name="Ralston E.J."/>
            <person name="Meyer B.J."/>
            <person name="Haag E.S."/>
        </authorList>
    </citation>
    <scope>NUCLEOTIDE SEQUENCE [LARGE SCALE GENOMIC DNA]</scope>
    <source>
        <strain evidence="3">JU1422</strain>
    </source>
</reference>
<evidence type="ECO:0000256" key="1">
    <source>
        <dbReference type="SAM" id="Phobius"/>
    </source>
</evidence>
<dbReference type="Proteomes" id="UP000230233">
    <property type="component" value="Chromosome V"/>
</dbReference>
<feature type="transmembrane region" description="Helical" evidence="1">
    <location>
        <begin position="42"/>
        <end position="75"/>
    </location>
</feature>
<gene>
    <name evidence="2" type="primary">Cnig_chr_V.g17231</name>
    <name evidence="2" type="ORF">B9Z55_017231</name>
</gene>
<evidence type="ECO:0008006" key="4">
    <source>
        <dbReference type="Google" id="ProtNLM"/>
    </source>
</evidence>
<feature type="transmembrane region" description="Helical" evidence="1">
    <location>
        <begin position="296"/>
        <end position="318"/>
    </location>
</feature>
<dbReference type="PANTHER" id="PTHR45907">
    <property type="entry name" value="SERPENTINE RECEPTOR, CLASS J"/>
    <property type="match status" value="1"/>
</dbReference>
<dbReference type="AlphaFoldDB" id="A0A2G5T8J9"/>
<feature type="transmembrane region" description="Helical" evidence="1">
    <location>
        <begin position="214"/>
        <end position="238"/>
    </location>
</feature>
<dbReference type="OrthoDB" id="5788320at2759"/>
<evidence type="ECO:0000313" key="2">
    <source>
        <dbReference type="EMBL" id="PIC23570.1"/>
    </source>
</evidence>
<dbReference type="STRING" id="1611254.A0A2G5T8J9"/>
<feature type="transmembrane region" description="Helical" evidence="1">
    <location>
        <begin position="87"/>
        <end position="112"/>
    </location>
</feature>
<dbReference type="Pfam" id="PF10319">
    <property type="entry name" value="7TM_GPCR_Srj"/>
    <property type="match status" value="1"/>
</dbReference>
<proteinExistence type="predicted"/>
<feature type="transmembrane region" description="Helical" evidence="1">
    <location>
        <begin position="259"/>
        <end position="284"/>
    </location>
</feature>
<comment type="caution">
    <text evidence="2">The sequence shown here is derived from an EMBL/GenBank/DDBJ whole genome shotgun (WGS) entry which is preliminary data.</text>
</comment>
<feature type="transmembrane region" description="Helical" evidence="1">
    <location>
        <begin position="132"/>
        <end position="155"/>
    </location>
</feature>
<dbReference type="InterPro" id="IPR019423">
    <property type="entry name" value="7TM_GPCR_serpentine_rcpt_Srj"/>
</dbReference>
<feature type="transmembrane region" description="Helical" evidence="1">
    <location>
        <begin position="12"/>
        <end position="30"/>
    </location>
</feature>
<organism evidence="2 3">
    <name type="scientific">Caenorhabditis nigoni</name>
    <dbReference type="NCBI Taxonomy" id="1611254"/>
    <lineage>
        <taxon>Eukaryota</taxon>
        <taxon>Metazoa</taxon>
        <taxon>Ecdysozoa</taxon>
        <taxon>Nematoda</taxon>
        <taxon>Chromadorea</taxon>
        <taxon>Rhabditida</taxon>
        <taxon>Rhabditina</taxon>
        <taxon>Rhabditomorpha</taxon>
        <taxon>Rhabditoidea</taxon>
        <taxon>Rhabditidae</taxon>
        <taxon>Peloderinae</taxon>
        <taxon>Caenorhabditis</taxon>
    </lineage>
</organism>
<name>A0A2G5T8J9_9PELO</name>
<dbReference type="PANTHER" id="PTHR45907:SF16">
    <property type="entry name" value="SERPENTINE RECEPTOR, CLASS J"/>
    <property type="match status" value="1"/>
</dbReference>
<dbReference type="SUPFAM" id="SSF81321">
    <property type="entry name" value="Family A G protein-coupled receptor-like"/>
    <property type="match status" value="1"/>
</dbReference>